<name>A0A0F5FFE8_9HYPH</name>
<dbReference type="PANTHER" id="PTHR33993:SF1">
    <property type="entry name" value="GLYOXALASE FAMILY PROTEIN"/>
    <property type="match status" value="1"/>
</dbReference>
<reference evidence="2 3" key="1">
    <citation type="submission" date="2015-03" db="EMBL/GenBank/DDBJ databases">
        <authorList>
            <person name="Hassan Y."/>
            <person name="Lepp D."/>
            <person name="Li X.-Z."/>
            <person name="Zhou T."/>
        </authorList>
    </citation>
    <scope>NUCLEOTIDE SEQUENCE [LARGE SCALE GENOMIC DNA]</scope>
    <source>
        <strain evidence="2 3">IPL18</strain>
    </source>
</reference>
<evidence type="ECO:0000313" key="2">
    <source>
        <dbReference type="EMBL" id="KKB07566.1"/>
    </source>
</evidence>
<dbReference type="EMBL" id="JZEY01000061">
    <property type="protein sequence ID" value="KKB07566.1"/>
    <property type="molecule type" value="Genomic_DNA"/>
</dbReference>
<gene>
    <name evidence="2" type="ORF">VE26_12650</name>
</gene>
<evidence type="ECO:0000313" key="3">
    <source>
        <dbReference type="Proteomes" id="UP000033649"/>
    </source>
</evidence>
<dbReference type="InterPro" id="IPR052164">
    <property type="entry name" value="Anthracycline_SecMetBiosynth"/>
</dbReference>
<dbReference type="InterPro" id="IPR029068">
    <property type="entry name" value="Glyas_Bleomycin-R_OHBP_Dase"/>
</dbReference>
<comment type="caution">
    <text evidence="2">The sequence shown here is derived from an EMBL/GenBank/DDBJ whole genome shotgun (WGS) entry which is preliminary data.</text>
</comment>
<dbReference type="RefSeq" id="WP_046105596.1">
    <property type="nucleotide sequence ID" value="NZ_JZEY01000061.1"/>
</dbReference>
<protein>
    <recommendedName>
        <fullName evidence="1">VOC domain-containing protein</fullName>
    </recommendedName>
</protein>
<sequence length="114" mass="12468">MADRLDYIEFPSADREKTSAFFREAFNWGIISYGPIYDGIDGAGIDGGIDQSENRVEATMAVVRTDDLDAAEARVLAAGGVVTRPQYDFPGGRRFHFREPGGNEMAVYVARGEG</sequence>
<keyword evidence="3" id="KW-1185">Reference proteome</keyword>
<dbReference type="STRING" id="429727.VE26_12650"/>
<dbReference type="Pfam" id="PF00903">
    <property type="entry name" value="Glyoxalase"/>
    <property type="match status" value="1"/>
</dbReference>
<dbReference type="PATRIC" id="fig|429727.3.peg.2598"/>
<organism evidence="2 3">
    <name type="scientific">Devosia chinhatensis</name>
    <dbReference type="NCBI Taxonomy" id="429727"/>
    <lineage>
        <taxon>Bacteria</taxon>
        <taxon>Pseudomonadati</taxon>
        <taxon>Pseudomonadota</taxon>
        <taxon>Alphaproteobacteria</taxon>
        <taxon>Hyphomicrobiales</taxon>
        <taxon>Devosiaceae</taxon>
        <taxon>Devosia</taxon>
    </lineage>
</organism>
<dbReference type="Gene3D" id="3.10.180.10">
    <property type="entry name" value="2,3-Dihydroxybiphenyl 1,2-Dioxygenase, domain 1"/>
    <property type="match status" value="1"/>
</dbReference>
<dbReference type="Proteomes" id="UP000033649">
    <property type="component" value="Unassembled WGS sequence"/>
</dbReference>
<proteinExistence type="predicted"/>
<dbReference type="InterPro" id="IPR037523">
    <property type="entry name" value="VOC_core"/>
</dbReference>
<evidence type="ECO:0000259" key="1">
    <source>
        <dbReference type="PROSITE" id="PS51819"/>
    </source>
</evidence>
<dbReference type="SUPFAM" id="SSF54593">
    <property type="entry name" value="Glyoxalase/Bleomycin resistance protein/Dihydroxybiphenyl dioxygenase"/>
    <property type="match status" value="1"/>
</dbReference>
<dbReference type="InterPro" id="IPR004360">
    <property type="entry name" value="Glyas_Fos-R_dOase_dom"/>
</dbReference>
<feature type="domain" description="VOC" evidence="1">
    <location>
        <begin position="4"/>
        <end position="110"/>
    </location>
</feature>
<dbReference type="PANTHER" id="PTHR33993">
    <property type="entry name" value="GLYOXALASE-RELATED"/>
    <property type="match status" value="1"/>
</dbReference>
<dbReference type="AlphaFoldDB" id="A0A0F5FFE8"/>
<dbReference type="PROSITE" id="PS51819">
    <property type="entry name" value="VOC"/>
    <property type="match status" value="1"/>
</dbReference>
<accession>A0A0F5FFE8</accession>
<dbReference type="OrthoDB" id="9792323at2"/>